<comment type="caution">
    <text evidence="1">The sequence shown here is derived from an EMBL/GenBank/DDBJ whole genome shotgun (WGS) entry which is preliminary data.</text>
</comment>
<accession>A0AAD7BP44</accession>
<organism evidence="1 2">
    <name type="scientific">Mycena rosella</name>
    <name type="common">Pink bonnet</name>
    <name type="synonym">Agaricus rosellus</name>
    <dbReference type="NCBI Taxonomy" id="1033263"/>
    <lineage>
        <taxon>Eukaryota</taxon>
        <taxon>Fungi</taxon>
        <taxon>Dikarya</taxon>
        <taxon>Basidiomycota</taxon>
        <taxon>Agaricomycotina</taxon>
        <taxon>Agaricomycetes</taxon>
        <taxon>Agaricomycetidae</taxon>
        <taxon>Agaricales</taxon>
        <taxon>Marasmiineae</taxon>
        <taxon>Mycenaceae</taxon>
        <taxon>Mycena</taxon>
    </lineage>
</organism>
<sequence>FVLLVYFFILPRYATLVHDLHLNFYLVAFLLRPFQFSPFLPHDCVSLRVFVAYLLYISSIHSLHSLHSSSAL</sequence>
<reference evidence="1" key="1">
    <citation type="submission" date="2023-03" db="EMBL/GenBank/DDBJ databases">
        <title>Massive genome expansion in bonnet fungi (Mycena s.s.) driven by repeated elements and novel gene families across ecological guilds.</title>
        <authorList>
            <consortium name="Lawrence Berkeley National Laboratory"/>
            <person name="Harder C.B."/>
            <person name="Miyauchi S."/>
            <person name="Viragh M."/>
            <person name="Kuo A."/>
            <person name="Thoen E."/>
            <person name="Andreopoulos B."/>
            <person name="Lu D."/>
            <person name="Skrede I."/>
            <person name="Drula E."/>
            <person name="Henrissat B."/>
            <person name="Morin E."/>
            <person name="Kohler A."/>
            <person name="Barry K."/>
            <person name="LaButti K."/>
            <person name="Morin E."/>
            <person name="Salamov A."/>
            <person name="Lipzen A."/>
            <person name="Mereny Z."/>
            <person name="Hegedus B."/>
            <person name="Baldrian P."/>
            <person name="Stursova M."/>
            <person name="Weitz H."/>
            <person name="Taylor A."/>
            <person name="Grigoriev I.V."/>
            <person name="Nagy L.G."/>
            <person name="Martin F."/>
            <person name="Kauserud H."/>
        </authorList>
    </citation>
    <scope>NUCLEOTIDE SEQUENCE</scope>
    <source>
        <strain evidence="1">CBHHK067</strain>
    </source>
</reference>
<name>A0AAD7BP44_MYCRO</name>
<feature type="non-terminal residue" evidence="1">
    <location>
        <position position="1"/>
    </location>
</feature>
<dbReference type="EMBL" id="JARKIE010000587">
    <property type="protein sequence ID" value="KAJ7626457.1"/>
    <property type="molecule type" value="Genomic_DNA"/>
</dbReference>
<feature type="non-terminal residue" evidence="1">
    <location>
        <position position="72"/>
    </location>
</feature>
<proteinExistence type="predicted"/>
<evidence type="ECO:0000313" key="1">
    <source>
        <dbReference type="EMBL" id="KAJ7626457.1"/>
    </source>
</evidence>
<gene>
    <name evidence="1" type="ORF">B0H17DRAFT_1110932</name>
</gene>
<dbReference type="Proteomes" id="UP001221757">
    <property type="component" value="Unassembled WGS sequence"/>
</dbReference>
<dbReference type="AlphaFoldDB" id="A0AAD7BP44"/>
<keyword evidence="2" id="KW-1185">Reference proteome</keyword>
<evidence type="ECO:0000313" key="2">
    <source>
        <dbReference type="Proteomes" id="UP001221757"/>
    </source>
</evidence>
<protein>
    <submittedName>
        <fullName evidence="1">Uncharacterized protein</fullName>
    </submittedName>
</protein>